<reference evidence="2 3" key="1">
    <citation type="submission" date="2012-02" db="EMBL/GenBank/DDBJ databases">
        <title>Improved High-Quality Draft genome of Joostella marina DSM 19592.</title>
        <authorList>
            <consortium name="US DOE Joint Genome Institute (JGI-PGF)"/>
            <person name="Lucas S."/>
            <person name="Copeland A."/>
            <person name="Lapidus A."/>
            <person name="Bruce D."/>
            <person name="Goodwin L."/>
            <person name="Pitluck S."/>
            <person name="Peters L."/>
            <person name="Chertkov O."/>
            <person name="Ovchinnikova G."/>
            <person name="Kyrpides N."/>
            <person name="Mavromatis K."/>
            <person name="Detter J.C."/>
            <person name="Han C."/>
            <person name="Land M."/>
            <person name="Hauser L."/>
            <person name="Markowitz V."/>
            <person name="Cheng J.-F."/>
            <person name="Hugenholtz P."/>
            <person name="Woyke T."/>
            <person name="Wu D."/>
            <person name="Tindall B."/>
            <person name="Brambilla E."/>
            <person name="Klenk H.-P."/>
            <person name="Eisen J.A."/>
        </authorList>
    </citation>
    <scope>NUCLEOTIDE SEQUENCE [LARGE SCALE GENOMIC DNA]</scope>
    <source>
        <strain evidence="2 3">DSM 19592</strain>
    </source>
</reference>
<evidence type="ECO:0008006" key="4">
    <source>
        <dbReference type="Google" id="ProtNLM"/>
    </source>
</evidence>
<dbReference type="eggNOG" id="ENOG5032H7J">
    <property type="taxonomic scope" value="Bacteria"/>
</dbReference>
<evidence type="ECO:0000256" key="1">
    <source>
        <dbReference type="SAM" id="Phobius"/>
    </source>
</evidence>
<keyword evidence="3" id="KW-1185">Reference proteome</keyword>
<dbReference type="Proteomes" id="UP000004690">
    <property type="component" value="Unassembled WGS sequence"/>
</dbReference>
<feature type="transmembrane region" description="Helical" evidence="1">
    <location>
        <begin position="46"/>
        <end position="64"/>
    </location>
</feature>
<dbReference type="STRING" id="926559.JoomaDRAFT_3238"/>
<sequence length="129" mass="13958">MKNKKFYIERVAALIAAILLLQSLYYKFTAHPDSIKLFTELGAEPVGRIGLGCIELVTGILLIYRKTSHLGALIGVGLMIGAIISHLAVVGINFNNDGGTLFSLACIILICCVTVLIVKDTKIPFIAKR</sequence>
<keyword evidence="1" id="KW-1133">Transmembrane helix</keyword>
<feature type="transmembrane region" description="Helical" evidence="1">
    <location>
        <begin position="7"/>
        <end position="26"/>
    </location>
</feature>
<evidence type="ECO:0000313" key="3">
    <source>
        <dbReference type="Proteomes" id="UP000004690"/>
    </source>
</evidence>
<dbReference type="EMBL" id="JH651379">
    <property type="protein sequence ID" value="EIJ40184.1"/>
    <property type="molecule type" value="Genomic_DNA"/>
</dbReference>
<proteinExistence type="predicted"/>
<gene>
    <name evidence="2" type="ORF">JoomaDRAFT_3238</name>
</gene>
<dbReference type="OrthoDB" id="8161897at2"/>
<dbReference type="HOGENOM" id="CLU_123866_1_0_10"/>
<feature type="transmembrane region" description="Helical" evidence="1">
    <location>
        <begin position="71"/>
        <end position="94"/>
    </location>
</feature>
<accession>I3C991</accession>
<dbReference type="RefSeq" id="WP_008614266.1">
    <property type="nucleotide sequence ID" value="NZ_JH651379.1"/>
</dbReference>
<keyword evidence="1" id="KW-0472">Membrane</keyword>
<feature type="transmembrane region" description="Helical" evidence="1">
    <location>
        <begin position="100"/>
        <end position="118"/>
    </location>
</feature>
<protein>
    <recommendedName>
        <fullName evidence="4">DoxX protein</fullName>
    </recommendedName>
</protein>
<evidence type="ECO:0000313" key="2">
    <source>
        <dbReference type="EMBL" id="EIJ40184.1"/>
    </source>
</evidence>
<keyword evidence="1" id="KW-0812">Transmembrane</keyword>
<organism evidence="2 3">
    <name type="scientific">Galbibacter orientalis DSM 19592</name>
    <dbReference type="NCBI Taxonomy" id="926559"/>
    <lineage>
        <taxon>Bacteria</taxon>
        <taxon>Pseudomonadati</taxon>
        <taxon>Bacteroidota</taxon>
        <taxon>Flavobacteriia</taxon>
        <taxon>Flavobacteriales</taxon>
        <taxon>Flavobacteriaceae</taxon>
        <taxon>Galbibacter</taxon>
    </lineage>
</organism>
<dbReference type="AlphaFoldDB" id="I3C991"/>
<name>I3C991_9FLAO</name>